<dbReference type="Pfam" id="PF00990">
    <property type="entry name" value="GGDEF"/>
    <property type="match status" value="1"/>
</dbReference>
<feature type="domain" description="GGDEF" evidence="2">
    <location>
        <begin position="301"/>
        <end position="434"/>
    </location>
</feature>
<dbReference type="Gene3D" id="3.30.70.270">
    <property type="match status" value="1"/>
</dbReference>
<dbReference type="Pfam" id="PF00563">
    <property type="entry name" value="EAL"/>
    <property type="match status" value="1"/>
</dbReference>
<evidence type="ECO:0000313" key="3">
    <source>
        <dbReference type="EMBL" id="UTW07126.1"/>
    </source>
</evidence>
<dbReference type="PANTHER" id="PTHR33121:SF23">
    <property type="entry name" value="CYCLIC DI-GMP PHOSPHODIESTERASE PDEB"/>
    <property type="match status" value="1"/>
</dbReference>
<evidence type="ECO:0000313" key="4">
    <source>
        <dbReference type="Proteomes" id="UP001059672"/>
    </source>
</evidence>
<dbReference type="PROSITE" id="PS50883">
    <property type="entry name" value="EAL"/>
    <property type="match status" value="1"/>
</dbReference>
<dbReference type="CDD" id="cd01948">
    <property type="entry name" value="EAL"/>
    <property type="match status" value="1"/>
</dbReference>
<dbReference type="SUPFAM" id="SSF141868">
    <property type="entry name" value="EAL domain-like"/>
    <property type="match status" value="1"/>
</dbReference>
<proteinExistence type="predicted"/>
<dbReference type="CDD" id="cd01949">
    <property type="entry name" value="GGDEF"/>
    <property type="match status" value="1"/>
</dbReference>
<dbReference type="NCBIfam" id="TIGR00254">
    <property type="entry name" value="GGDEF"/>
    <property type="match status" value="1"/>
</dbReference>
<accession>A0ABY5H497</accession>
<feature type="domain" description="EAL" evidence="1">
    <location>
        <begin position="445"/>
        <end position="691"/>
    </location>
</feature>
<dbReference type="InterPro" id="IPR035919">
    <property type="entry name" value="EAL_sf"/>
</dbReference>
<gene>
    <name evidence="3" type="ORF">KDW96_18455</name>
</gene>
<dbReference type="InterPro" id="IPR043128">
    <property type="entry name" value="Rev_trsase/Diguanyl_cyclase"/>
</dbReference>
<name>A0ABY5H497_9PSED</name>
<dbReference type="Gene3D" id="3.30.450.40">
    <property type="match status" value="1"/>
</dbReference>
<dbReference type="SMART" id="SM00267">
    <property type="entry name" value="GGDEF"/>
    <property type="match status" value="1"/>
</dbReference>
<dbReference type="Proteomes" id="UP001059672">
    <property type="component" value="Chromosome"/>
</dbReference>
<dbReference type="InterPro" id="IPR029787">
    <property type="entry name" value="Nucleotide_cyclase"/>
</dbReference>
<dbReference type="PROSITE" id="PS50887">
    <property type="entry name" value="GGDEF"/>
    <property type="match status" value="1"/>
</dbReference>
<evidence type="ECO:0000259" key="1">
    <source>
        <dbReference type="PROSITE" id="PS50883"/>
    </source>
</evidence>
<dbReference type="InterPro" id="IPR003018">
    <property type="entry name" value="GAF"/>
</dbReference>
<dbReference type="InterPro" id="IPR050706">
    <property type="entry name" value="Cyclic-di-GMP_PDE-like"/>
</dbReference>
<dbReference type="PANTHER" id="PTHR33121">
    <property type="entry name" value="CYCLIC DI-GMP PHOSPHODIESTERASE PDEF"/>
    <property type="match status" value="1"/>
</dbReference>
<dbReference type="InterPro" id="IPR029016">
    <property type="entry name" value="GAF-like_dom_sf"/>
</dbReference>
<dbReference type="Pfam" id="PF01590">
    <property type="entry name" value="GAF"/>
    <property type="match status" value="1"/>
</dbReference>
<dbReference type="SUPFAM" id="SSF55781">
    <property type="entry name" value="GAF domain-like"/>
    <property type="match status" value="1"/>
</dbReference>
<dbReference type="InterPro" id="IPR001633">
    <property type="entry name" value="EAL_dom"/>
</dbReference>
<dbReference type="InterPro" id="IPR000160">
    <property type="entry name" value="GGDEF_dom"/>
</dbReference>
<reference evidence="3" key="1">
    <citation type="submission" date="2021-04" db="EMBL/GenBank/DDBJ databases">
        <title>Oceanospirillales bacteria with DddD are important DMSP degraders in coastal seawater.</title>
        <authorList>
            <person name="Liu J."/>
        </authorList>
    </citation>
    <scope>NUCLEOTIDE SEQUENCE</scope>
    <source>
        <strain evidence="3">D13-4</strain>
    </source>
</reference>
<dbReference type="Gene3D" id="3.20.20.450">
    <property type="entry name" value="EAL domain"/>
    <property type="match status" value="1"/>
</dbReference>
<dbReference type="SUPFAM" id="SSF55073">
    <property type="entry name" value="Nucleotide cyclase"/>
    <property type="match status" value="1"/>
</dbReference>
<protein>
    <submittedName>
        <fullName evidence="3">EAL domain-containing protein</fullName>
    </submittedName>
</protein>
<dbReference type="RefSeq" id="WP_255837687.1">
    <property type="nucleotide sequence ID" value="NZ_CP073346.1"/>
</dbReference>
<keyword evidence="4" id="KW-1185">Reference proteome</keyword>
<sequence>MNSSIKLIDFSRYDRYVRAQLSELQAWVLSDDDGRLIYATCAEENAQALICQASIQDCAGEIVISAPNNAFLGRLHYWLEHHSDVSRAVMQMVADCISKELALQCELDAMAGELTERYEELHLIYDTEDQSASYQECQQALDQLVGNCLGYLEVDRALLWLPAQKITVLHDKPDLPFEHSLSIEGTVKQAILRAVKRDEGAVVINQLAERSDLGLDERLPCKLLAVPVSGSNGACIGVLALLNGLVKRDFSNSDRSLIEAMARKVSKLVHGSYDELTGLLKRKGFEYYLRQAMGGTRYQGLSHSVLCINLDKFSVVNDTLGVEVGDQLLKAVTEVFQQEIRDSDTLSRLEGDSFGLLLTSCPLDHANTIAERILGAVRQLQVGQSDAALQVTARIGLGSLDADARGVEQLMSGLDVALKVAKEQGGDRVRRSGPGDLEMQNWAKAMRWVARIQGAVRDDRFELLLQPIVALHADLEGAAHGEFLLRYRGSDGALVSPQHFMPSAEYYHLMPSVDRWVVKRALAQIADFRMPGCWSINLSGQTLADEGFDKELIQMIRDSGVSPDRLCFEVTETSAIGNLLLAQKLIAKLRQMGCQFALDDFGTGLSSFTYLRELEVDFVKIDGSFVRHIAEDPVAFTIVKAIHDVAKRMGLKTIAECVENDSIRAGLCQIGVDYAQGYYFGRPESIGDRPS</sequence>
<organism evidence="3 4">
    <name type="scientific">Pseudomonas benzenivorans</name>
    <dbReference type="NCBI Taxonomy" id="556533"/>
    <lineage>
        <taxon>Bacteria</taxon>
        <taxon>Pseudomonadati</taxon>
        <taxon>Pseudomonadota</taxon>
        <taxon>Gammaproteobacteria</taxon>
        <taxon>Pseudomonadales</taxon>
        <taxon>Pseudomonadaceae</taxon>
        <taxon>Pseudomonas</taxon>
    </lineage>
</organism>
<evidence type="ECO:0000259" key="2">
    <source>
        <dbReference type="PROSITE" id="PS50887"/>
    </source>
</evidence>
<dbReference type="SMART" id="SM00052">
    <property type="entry name" value="EAL"/>
    <property type="match status" value="1"/>
</dbReference>
<dbReference type="EMBL" id="CP073346">
    <property type="protein sequence ID" value="UTW07126.1"/>
    <property type="molecule type" value="Genomic_DNA"/>
</dbReference>